<dbReference type="OrthoDB" id="411544at2759"/>
<sequence>MSWKVLCSGYLNVERKGQVKTPFFVLRENSLERYDTASDFEKGQVEFIFHRFIHVHSVVALADHCLLDVTLVERWTSSPGASPAFIMELLAFVVLACHPGPHWMGDLILYVTDNANVRSWLRKRRPGNRIASLLVRLVRRLEAEQIFTVHPICTLTHRDQLADWLSREDLGVVRAQLLAEGWEESTTDMYWEQFLQDARRSALVYDTHSQDQLEVTSCAIALKLFKAWEPGKRPRVATSYSAGRKEVWSISGQTRPSRCSLFRLIPLDPGTVKGATPLSGTLVQEPGIVTTANPWLPHPFHLKGPGGVPPECLVHKMTSPVCFCGSHQTLQRPRCYADSV</sequence>
<evidence type="ECO:0000313" key="1">
    <source>
        <dbReference type="EMBL" id="CAE7452384.1"/>
    </source>
</evidence>
<dbReference type="Proteomes" id="UP000601435">
    <property type="component" value="Unassembled WGS sequence"/>
</dbReference>
<organism evidence="1 2">
    <name type="scientific">Symbiodinium necroappetens</name>
    <dbReference type="NCBI Taxonomy" id="1628268"/>
    <lineage>
        <taxon>Eukaryota</taxon>
        <taxon>Sar</taxon>
        <taxon>Alveolata</taxon>
        <taxon>Dinophyceae</taxon>
        <taxon>Suessiales</taxon>
        <taxon>Symbiodiniaceae</taxon>
        <taxon>Symbiodinium</taxon>
    </lineage>
</organism>
<accession>A0A812RSM5</accession>
<reference evidence="1" key="1">
    <citation type="submission" date="2021-02" db="EMBL/GenBank/DDBJ databases">
        <authorList>
            <person name="Dougan E. K."/>
            <person name="Rhodes N."/>
            <person name="Thang M."/>
            <person name="Chan C."/>
        </authorList>
    </citation>
    <scope>NUCLEOTIDE SEQUENCE</scope>
</reference>
<name>A0A812RSM5_9DINO</name>
<comment type="caution">
    <text evidence="1">The sequence shown here is derived from an EMBL/GenBank/DDBJ whole genome shotgun (WGS) entry which is preliminary data.</text>
</comment>
<gene>
    <name evidence="1" type="ORF">SNEC2469_LOCUS12546</name>
</gene>
<protein>
    <submittedName>
        <fullName evidence="1">Uncharacterized protein</fullName>
    </submittedName>
</protein>
<proteinExistence type="predicted"/>
<dbReference type="EMBL" id="CAJNJA010019914">
    <property type="protein sequence ID" value="CAE7452384.1"/>
    <property type="molecule type" value="Genomic_DNA"/>
</dbReference>
<evidence type="ECO:0000313" key="2">
    <source>
        <dbReference type="Proteomes" id="UP000601435"/>
    </source>
</evidence>
<dbReference type="AlphaFoldDB" id="A0A812RSM5"/>
<keyword evidence="2" id="KW-1185">Reference proteome</keyword>